<dbReference type="Pfam" id="PF00496">
    <property type="entry name" value="SBP_bac_5"/>
    <property type="match status" value="1"/>
</dbReference>
<gene>
    <name evidence="5" type="ORF">A8139_02810</name>
</gene>
<protein>
    <submittedName>
        <fullName evidence="5">Peptide ABC transporter substrate-binding protein</fullName>
    </submittedName>
</protein>
<evidence type="ECO:0000313" key="5">
    <source>
        <dbReference type="EMBL" id="AWX99046.1"/>
    </source>
</evidence>
<dbReference type="Gene3D" id="3.90.76.10">
    <property type="entry name" value="Dipeptide-binding Protein, Domain 1"/>
    <property type="match status" value="1"/>
</dbReference>
<evidence type="ECO:0000259" key="4">
    <source>
        <dbReference type="Pfam" id="PF00496"/>
    </source>
</evidence>
<dbReference type="Gene3D" id="3.40.190.10">
    <property type="entry name" value="Periplasmic binding protein-like II"/>
    <property type="match status" value="1"/>
</dbReference>
<dbReference type="OrthoDB" id="9801912at2"/>
<dbReference type="GO" id="GO:1904680">
    <property type="term" value="F:peptide transmembrane transporter activity"/>
    <property type="evidence" value="ECO:0007669"/>
    <property type="project" value="TreeGrafter"/>
</dbReference>
<feature type="signal peptide" evidence="3">
    <location>
        <begin position="1"/>
        <end position="28"/>
    </location>
</feature>
<evidence type="ECO:0000256" key="3">
    <source>
        <dbReference type="SAM" id="SignalP"/>
    </source>
</evidence>
<dbReference type="GO" id="GO:0015833">
    <property type="term" value="P:peptide transport"/>
    <property type="evidence" value="ECO:0007669"/>
    <property type="project" value="TreeGrafter"/>
</dbReference>
<dbReference type="PIRSF" id="PIRSF002741">
    <property type="entry name" value="MppA"/>
    <property type="match status" value="1"/>
</dbReference>
<dbReference type="Proteomes" id="UP000249898">
    <property type="component" value="Chromosome"/>
</dbReference>
<comment type="similarity">
    <text evidence="1">Belongs to the bacterial solute-binding protein 5 family.</text>
</comment>
<name>A0A2Z4PNN0_9GAMM</name>
<dbReference type="InterPro" id="IPR039424">
    <property type="entry name" value="SBP_5"/>
</dbReference>
<evidence type="ECO:0000256" key="2">
    <source>
        <dbReference type="ARBA" id="ARBA00022729"/>
    </source>
</evidence>
<keyword evidence="2 3" id="KW-0732">Signal</keyword>
<reference evidence="5 6" key="1">
    <citation type="submission" date="2016-06" db="EMBL/GenBank/DDBJ databases">
        <title>The sequenced genome of the ice-adhering bacterium Marinomonas primoryensis, from Antarctica.</title>
        <authorList>
            <person name="Graham L."/>
            <person name="Vance T.D.R."/>
            <person name="Davies P.L."/>
        </authorList>
    </citation>
    <scope>NUCLEOTIDE SEQUENCE [LARGE SCALE GENOMIC DNA]</scope>
    <source>
        <strain evidence="5 6">AceL</strain>
    </source>
</reference>
<sequence length="509" mass="56229">MSSKKNLASVLKTLVVTSSLTVASFSFASTLTVSSPQDPGSWDPIDTFLVNWASVATNIYDGLTYRGPDLKLQPGLATSWEQLDDGTRIRFTLRQGVKFHNGEAFNAASVKYTFDRLMGDEGKKGPQRSNYSAIDSVEVIDDNTVDFHLKAADPVLLTKLAGYGAMIVPPKYIQEKGEDFFNTHPVGTGPFKFASYEPKVGIKLEAYTNHWGGAPKLTNLNYRFISEPSTAVAELQSGRVDLVIPPTIPIGMITTIEKDPNLKIVTTISPTVYALRFNTQNGITKDEKVRKALIYGVDRQAIIDSILGGQAAQIASFQSAISFGDDPTMKPLPYDPKKAMQLLKEAGIKPGTKIQIDIRGNDATFNEVSQAVASYLQMVGLNATIQPYETNVLLNDIIPAGKTGEMFQQSWGGWTLDYDNTAYFMYHTGEKWNPYDSDLALDKQLESQRSITDRAKREEILKSIANYTANRALEMPLYSLNAIFGISKRVKNFTPVPDSRLRLTDVTVE</sequence>
<dbReference type="Gene3D" id="3.10.105.10">
    <property type="entry name" value="Dipeptide-binding Protein, Domain 3"/>
    <property type="match status" value="1"/>
</dbReference>
<dbReference type="SUPFAM" id="SSF53850">
    <property type="entry name" value="Periplasmic binding protein-like II"/>
    <property type="match status" value="1"/>
</dbReference>
<evidence type="ECO:0000256" key="1">
    <source>
        <dbReference type="ARBA" id="ARBA00005695"/>
    </source>
</evidence>
<dbReference type="AlphaFoldDB" id="A0A2Z4PNN0"/>
<accession>A0A2Z4PNN0</accession>
<proteinExistence type="inferred from homology"/>
<dbReference type="GO" id="GO:0030288">
    <property type="term" value="C:outer membrane-bounded periplasmic space"/>
    <property type="evidence" value="ECO:0007669"/>
    <property type="project" value="UniProtKB-ARBA"/>
</dbReference>
<dbReference type="InterPro" id="IPR030678">
    <property type="entry name" value="Peptide/Ni-bd"/>
</dbReference>
<evidence type="ECO:0000313" key="6">
    <source>
        <dbReference type="Proteomes" id="UP000249898"/>
    </source>
</evidence>
<organism evidence="5 6">
    <name type="scientific">Marinomonas primoryensis</name>
    <dbReference type="NCBI Taxonomy" id="178399"/>
    <lineage>
        <taxon>Bacteria</taxon>
        <taxon>Pseudomonadati</taxon>
        <taxon>Pseudomonadota</taxon>
        <taxon>Gammaproteobacteria</taxon>
        <taxon>Oceanospirillales</taxon>
        <taxon>Oceanospirillaceae</taxon>
        <taxon>Marinomonas</taxon>
    </lineage>
</organism>
<feature type="chain" id="PRO_5016258329" evidence="3">
    <location>
        <begin position="29"/>
        <end position="509"/>
    </location>
</feature>
<dbReference type="PANTHER" id="PTHR30290:SF38">
    <property type="entry name" value="D,D-DIPEPTIDE-BINDING PERIPLASMIC PROTEIN DDPA-RELATED"/>
    <property type="match status" value="1"/>
</dbReference>
<dbReference type="EMBL" id="CP016181">
    <property type="protein sequence ID" value="AWX99046.1"/>
    <property type="molecule type" value="Genomic_DNA"/>
</dbReference>
<dbReference type="GO" id="GO:0043190">
    <property type="term" value="C:ATP-binding cassette (ABC) transporter complex"/>
    <property type="evidence" value="ECO:0007669"/>
    <property type="project" value="InterPro"/>
</dbReference>
<dbReference type="RefSeq" id="WP_112135494.1">
    <property type="nucleotide sequence ID" value="NZ_CP016181.1"/>
</dbReference>
<dbReference type="CDD" id="cd00995">
    <property type="entry name" value="PBP2_NikA_DppA_OppA_like"/>
    <property type="match status" value="1"/>
</dbReference>
<dbReference type="PANTHER" id="PTHR30290">
    <property type="entry name" value="PERIPLASMIC BINDING COMPONENT OF ABC TRANSPORTER"/>
    <property type="match status" value="1"/>
</dbReference>
<feature type="domain" description="Solute-binding protein family 5" evidence="4">
    <location>
        <begin position="71"/>
        <end position="431"/>
    </location>
</feature>
<dbReference type="InterPro" id="IPR000914">
    <property type="entry name" value="SBP_5_dom"/>
</dbReference>